<dbReference type="GO" id="GO:0020037">
    <property type="term" value="F:heme binding"/>
    <property type="evidence" value="ECO:0007669"/>
    <property type="project" value="InterPro"/>
</dbReference>
<keyword evidence="13" id="KW-0472">Membrane</keyword>
<name>A0A8K9UN20_ONCMY</name>
<keyword evidence="12 16" id="KW-0503">Monooxygenase</keyword>
<evidence type="ECO:0000256" key="5">
    <source>
        <dbReference type="ARBA" id="ARBA00012109"/>
    </source>
</evidence>
<evidence type="ECO:0000256" key="9">
    <source>
        <dbReference type="ARBA" id="ARBA00022848"/>
    </source>
</evidence>
<dbReference type="AlphaFoldDB" id="A0A8K9UN20"/>
<evidence type="ECO:0000313" key="17">
    <source>
        <dbReference type="Ensembl" id="ENSOMYP00000112204.1"/>
    </source>
</evidence>
<evidence type="ECO:0000256" key="4">
    <source>
        <dbReference type="ARBA" id="ARBA00010617"/>
    </source>
</evidence>
<dbReference type="PRINTS" id="PR00463">
    <property type="entry name" value="EP450I"/>
</dbReference>
<proteinExistence type="inferred from homology"/>
<dbReference type="InterPro" id="IPR017972">
    <property type="entry name" value="Cyt_P450_CS"/>
</dbReference>
<keyword evidence="18" id="KW-1185">Reference proteome</keyword>
<keyword evidence="10 16" id="KW-0560">Oxidoreductase</keyword>
<evidence type="ECO:0000256" key="6">
    <source>
        <dbReference type="ARBA" id="ARBA00022617"/>
    </source>
</evidence>
<dbReference type="EC" id="1.14.14.1" evidence="5"/>
<keyword evidence="8" id="KW-0256">Endoplasmic reticulum</keyword>
<keyword evidence="9" id="KW-0492">Microsome</keyword>
<dbReference type="FunFam" id="1.10.630.10:FF:000003">
    <property type="entry name" value="cytochrome P450 3A12-like isoform X2"/>
    <property type="match status" value="1"/>
</dbReference>
<evidence type="ECO:0000256" key="11">
    <source>
        <dbReference type="ARBA" id="ARBA00023004"/>
    </source>
</evidence>
<evidence type="ECO:0000256" key="12">
    <source>
        <dbReference type="ARBA" id="ARBA00023033"/>
    </source>
</evidence>
<reference evidence="17" key="2">
    <citation type="submission" date="2025-09" db="UniProtKB">
        <authorList>
            <consortium name="Ensembl"/>
        </authorList>
    </citation>
    <scope>IDENTIFICATION</scope>
</reference>
<evidence type="ECO:0000256" key="16">
    <source>
        <dbReference type="RuleBase" id="RU000461"/>
    </source>
</evidence>
<comment type="similarity">
    <text evidence="4 16">Belongs to the cytochrome P450 family.</text>
</comment>
<evidence type="ECO:0000256" key="2">
    <source>
        <dbReference type="ARBA" id="ARBA00004174"/>
    </source>
</evidence>
<comment type="catalytic activity">
    <reaction evidence="14">
        <text>an organic molecule + reduced [NADPH--hemoprotein reductase] + O2 = an alcohol + oxidized [NADPH--hemoprotein reductase] + H2O + H(+)</text>
        <dbReference type="Rhea" id="RHEA:17149"/>
        <dbReference type="Rhea" id="RHEA-COMP:11964"/>
        <dbReference type="Rhea" id="RHEA-COMP:11965"/>
        <dbReference type="ChEBI" id="CHEBI:15377"/>
        <dbReference type="ChEBI" id="CHEBI:15378"/>
        <dbReference type="ChEBI" id="CHEBI:15379"/>
        <dbReference type="ChEBI" id="CHEBI:30879"/>
        <dbReference type="ChEBI" id="CHEBI:57618"/>
        <dbReference type="ChEBI" id="CHEBI:58210"/>
        <dbReference type="ChEBI" id="CHEBI:142491"/>
        <dbReference type="EC" id="1.14.14.1"/>
    </reaction>
</comment>
<dbReference type="GeneTree" id="ENSGT00950000182958"/>
<sequence length="614" mass="70468">MGIPGPKPLPYFGTMLEYKKGFTNFDTECFQKYGRIWGIYDGRQPVLCIMDKSMIKTVLIKECYNIFTNRRNFHLNGELFDALSVAEDDTWRRIRSVLSPSFTSGRLKEMFGIMKQHSSTLLSGMKKQADKDQTIEVKEFFGPYSMDVVTSTAFSVDIDSLNNPSDPFVSNVKKMLKFDLFNPLFLLVALFPFTGPILEKMKFSFFPTAVTDFFYASLAKIKSGRDTGNSTNRVDFLQLMIDSQKGSDTKTGEEQTKGLTDHEILSQAMIFIFAGYETSSSTMSFLAYNLATNHHVMTKLQEEIDTVFPNKAPIQYEALMQMDYLDCVLNESLRLYPVMLRLERVAKKTVEINGIVIPKDCIVLVPTWTLHRDPEIWSDPEEFKPERFSKENKESIDPYTYMPFGAGPRNCIGMRFALIMIKLAMVEILQSFTFSVCDETEVRRSPKQTEYDINKHQYLFQHGHHLFYHGPVLTWTCFNMVTTCFNMVNTCFNMVTTCFNMVSTCFNMVNTCFNMVSTCFNMVNTCFNMVSTCLTWSTPVLTWSTPVLTWSTPVLTWSTPVLTWSTPVLTWSAPVLTWSPPVLTWSPPVLTWTCFNMVTTCFNMVTTCFNMDLF</sequence>
<dbReference type="Pfam" id="PF00067">
    <property type="entry name" value="p450"/>
    <property type="match status" value="1"/>
</dbReference>
<comment type="subcellular location">
    <subcellularLocation>
        <location evidence="3">Endoplasmic reticulum membrane</location>
        <topology evidence="3">Peripheral membrane protein</topology>
    </subcellularLocation>
    <subcellularLocation>
        <location evidence="2">Microsome membrane</location>
        <topology evidence="2">Peripheral membrane protein</topology>
    </subcellularLocation>
</comment>
<evidence type="ECO:0000256" key="13">
    <source>
        <dbReference type="ARBA" id="ARBA00023136"/>
    </source>
</evidence>
<gene>
    <name evidence="17" type="primary">LOC118947742</name>
</gene>
<dbReference type="GO" id="GO:0005789">
    <property type="term" value="C:endoplasmic reticulum membrane"/>
    <property type="evidence" value="ECO:0007669"/>
    <property type="project" value="UniProtKB-SubCell"/>
</dbReference>
<dbReference type="InterPro" id="IPR036396">
    <property type="entry name" value="Cyt_P450_sf"/>
</dbReference>
<dbReference type="Gene3D" id="1.10.630.10">
    <property type="entry name" value="Cytochrome P450"/>
    <property type="match status" value="1"/>
</dbReference>
<keyword evidence="6 15" id="KW-0349">Heme</keyword>
<dbReference type="InterPro" id="IPR001128">
    <property type="entry name" value="Cyt_P450"/>
</dbReference>
<dbReference type="GO" id="GO:0008395">
    <property type="term" value="F:steroid hydroxylase activity"/>
    <property type="evidence" value="ECO:0007669"/>
    <property type="project" value="TreeGrafter"/>
</dbReference>
<keyword evidence="7 15" id="KW-0479">Metal-binding</keyword>
<evidence type="ECO:0000256" key="7">
    <source>
        <dbReference type="ARBA" id="ARBA00022723"/>
    </source>
</evidence>
<dbReference type="SUPFAM" id="SSF48264">
    <property type="entry name" value="Cytochrome P450"/>
    <property type="match status" value="1"/>
</dbReference>
<keyword evidence="11 15" id="KW-0408">Iron</keyword>
<evidence type="ECO:0000256" key="15">
    <source>
        <dbReference type="PIRSR" id="PIRSR602401-1"/>
    </source>
</evidence>
<dbReference type="Proteomes" id="UP000694395">
    <property type="component" value="Unassembled WGS sequence"/>
</dbReference>
<evidence type="ECO:0000256" key="3">
    <source>
        <dbReference type="ARBA" id="ARBA00004406"/>
    </source>
</evidence>
<dbReference type="Ensembl" id="ENSOMYT00000127242.1">
    <property type="protein sequence ID" value="ENSOMYP00000112204.1"/>
    <property type="gene ID" value="ENSOMYG00000060048.1"/>
</dbReference>
<dbReference type="PANTHER" id="PTHR24302">
    <property type="entry name" value="CYTOCHROME P450 FAMILY 3"/>
    <property type="match status" value="1"/>
</dbReference>
<evidence type="ECO:0000256" key="1">
    <source>
        <dbReference type="ARBA" id="ARBA00001971"/>
    </source>
</evidence>
<dbReference type="InterPro" id="IPR002401">
    <property type="entry name" value="Cyt_P450_E_grp-I"/>
</dbReference>
<dbReference type="PRINTS" id="PR00385">
    <property type="entry name" value="P450"/>
</dbReference>
<evidence type="ECO:0000256" key="10">
    <source>
        <dbReference type="ARBA" id="ARBA00023002"/>
    </source>
</evidence>
<comment type="cofactor">
    <cofactor evidence="1 15">
        <name>heme</name>
        <dbReference type="ChEBI" id="CHEBI:30413"/>
    </cofactor>
</comment>
<accession>A0A8K9UN20</accession>
<organism evidence="17 18">
    <name type="scientific">Oncorhynchus mykiss</name>
    <name type="common">Rainbow trout</name>
    <name type="synonym">Salmo gairdneri</name>
    <dbReference type="NCBI Taxonomy" id="8022"/>
    <lineage>
        <taxon>Eukaryota</taxon>
        <taxon>Metazoa</taxon>
        <taxon>Chordata</taxon>
        <taxon>Craniata</taxon>
        <taxon>Vertebrata</taxon>
        <taxon>Euteleostomi</taxon>
        <taxon>Actinopterygii</taxon>
        <taxon>Neopterygii</taxon>
        <taxon>Teleostei</taxon>
        <taxon>Protacanthopterygii</taxon>
        <taxon>Salmoniformes</taxon>
        <taxon>Salmonidae</taxon>
        <taxon>Salmoninae</taxon>
        <taxon>Oncorhynchus</taxon>
    </lineage>
</organism>
<protein>
    <recommendedName>
        <fullName evidence="5">unspecific monooxygenase</fullName>
        <ecNumber evidence="5">1.14.14.1</ecNumber>
    </recommendedName>
</protein>
<dbReference type="GO" id="GO:0005506">
    <property type="term" value="F:iron ion binding"/>
    <property type="evidence" value="ECO:0007669"/>
    <property type="project" value="InterPro"/>
</dbReference>
<reference evidence="17" key="1">
    <citation type="submission" date="2025-08" db="UniProtKB">
        <authorList>
            <consortium name="Ensembl"/>
        </authorList>
    </citation>
    <scope>IDENTIFICATION</scope>
</reference>
<evidence type="ECO:0000256" key="14">
    <source>
        <dbReference type="ARBA" id="ARBA00047827"/>
    </source>
</evidence>
<dbReference type="InterPro" id="IPR050705">
    <property type="entry name" value="Cytochrome_P450_3A"/>
</dbReference>
<dbReference type="PROSITE" id="PS00086">
    <property type="entry name" value="CYTOCHROME_P450"/>
    <property type="match status" value="1"/>
</dbReference>
<feature type="binding site" description="axial binding residue" evidence="15">
    <location>
        <position position="411"/>
    </location>
    <ligand>
        <name>heme</name>
        <dbReference type="ChEBI" id="CHEBI:30413"/>
    </ligand>
    <ligandPart>
        <name>Fe</name>
        <dbReference type="ChEBI" id="CHEBI:18248"/>
    </ligandPart>
</feature>
<dbReference type="GO" id="GO:0016712">
    <property type="term" value="F:oxidoreductase activity, acting on paired donors, with incorporation or reduction of molecular oxygen, reduced flavin or flavoprotein as one donor, and incorporation of one atom of oxygen"/>
    <property type="evidence" value="ECO:0007669"/>
    <property type="project" value="UniProtKB-EC"/>
</dbReference>
<evidence type="ECO:0000256" key="8">
    <source>
        <dbReference type="ARBA" id="ARBA00022824"/>
    </source>
</evidence>
<evidence type="ECO:0000313" key="18">
    <source>
        <dbReference type="Proteomes" id="UP000694395"/>
    </source>
</evidence>
<dbReference type="PANTHER" id="PTHR24302:SF32">
    <property type="entry name" value="CYTOCHROME P450, FAMILY 3, SUBFAMILY A, POLYPEPTIDE 65"/>
    <property type="match status" value="1"/>
</dbReference>